<evidence type="ECO:0000313" key="3">
    <source>
        <dbReference type="Proteomes" id="UP000475117"/>
    </source>
</evidence>
<keyword evidence="3" id="KW-1185">Reference proteome</keyword>
<sequence length="741" mass="82891">MKIKRPAKIDYVDHDPSQEGVIPAVWSSRQRLPLGMMAAAVMIWAYATGNWMWGGVVGAGLEVLNFFWSRRMQIAFKTQRRAWLVTIVFLWWLGISAWLENTPTEAVRLVLSWAPMTLLPLVAVGIAGVRGGVPMTVFPYIFRARIRRHHRNGRNYQAPRFSPHLPFVASLLLGASYGWSRDVGDRWGFLVVSALMVTWVWVDESGRFRDLESGRAIRRRLPGFVVSMAMVLCFAFAASYGVQRLHEWAESGGFGWSASGGRNMTNRASVQLGDVGEIQLSQDVIWRLKTLQGIAPDRVCDGVFDLIRTSVWINRTQRQFTRMGDVIEGEYVVRGTWPLSPLQALGNSGGGKSPTEGGVIWRYEMYGQANDDFTVLPMPKSPLSVSELPAYEVERNGFGVVRATLAQPVIKAEVIAAPMRMPQLGALEPDLETDLDLGPRYEACFKPLADELGLQGMSDREKIAAVRAFFGDGFRYSLSERPDQVEEFVTTDRQGHCELFATATVLLLRAAGVPARYHTGFVVDEYDADDECYVLRGVHAHAWAEAWIDGSWRVVDTTPAGWLAMAGGDASWWQRVGDQLRLWLLDFRYWRSSLESSAWASYVLPWAVALVVVYIAIRVWLGRSQLLGGRSEESGRLVGGELGDHRDEPTGWDRLRPAVERAFGEIPAAQPVRHWVVTHPAIPDPLRARMIRLVRAHYRIRFAGHDSGEVESETAELVDGLTRELVAKPTGELANGRIKSS</sequence>
<dbReference type="Proteomes" id="UP000475117">
    <property type="component" value="Chromosome"/>
</dbReference>
<reference evidence="2 3" key="1">
    <citation type="submission" date="2020-12" db="EMBL/GenBank/DDBJ databases">
        <title>Sulforoseuscoccus oceanibium gen. nov., sp. nov., a representative of the phylum Verrucomicrobia with special cytoplasmic membrane, and proposal of Sulforoseuscoccusaceae fam. nov.</title>
        <authorList>
            <person name="Xi F."/>
        </authorList>
    </citation>
    <scope>NUCLEOTIDE SEQUENCE [LARGE SCALE GENOMIC DNA]</scope>
    <source>
        <strain evidence="2 3">T37</strain>
    </source>
</reference>
<evidence type="ECO:0000259" key="1">
    <source>
        <dbReference type="SMART" id="SM00460"/>
    </source>
</evidence>
<dbReference type="PANTHER" id="PTHR42736:SF1">
    <property type="entry name" value="PROTEIN-GLUTAMINE GAMMA-GLUTAMYLTRANSFERASE"/>
    <property type="match status" value="1"/>
</dbReference>
<dbReference type="PANTHER" id="PTHR42736">
    <property type="entry name" value="PROTEIN-GLUTAMINE GAMMA-GLUTAMYLTRANSFERASE"/>
    <property type="match status" value="1"/>
</dbReference>
<proteinExistence type="predicted"/>
<dbReference type="InterPro" id="IPR038765">
    <property type="entry name" value="Papain-like_cys_pep_sf"/>
</dbReference>
<dbReference type="Pfam" id="PF01841">
    <property type="entry name" value="Transglut_core"/>
    <property type="match status" value="1"/>
</dbReference>
<name>A0A6B3L6R4_9BACT</name>
<organism evidence="2 3">
    <name type="scientific">Sulfuriroseicoccus oceanibius</name>
    <dbReference type="NCBI Taxonomy" id="2707525"/>
    <lineage>
        <taxon>Bacteria</taxon>
        <taxon>Pseudomonadati</taxon>
        <taxon>Verrucomicrobiota</taxon>
        <taxon>Verrucomicrobiia</taxon>
        <taxon>Verrucomicrobiales</taxon>
        <taxon>Verrucomicrobiaceae</taxon>
        <taxon>Sulfuriroseicoccus</taxon>
    </lineage>
</organism>
<dbReference type="SMART" id="SM00460">
    <property type="entry name" value="TGc"/>
    <property type="match status" value="1"/>
</dbReference>
<dbReference type="InterPro" id="IPR052901">
    <property type="entry name" value="Bact_TGase-like"/>
</dbReference>
<accession>A0A6B3L6R4</accession>
<gene>
    <name evidence="2" type="ORF">G3M56_002800</name>
</gene>
<feature type="domain" description="Transglutaminase-like" evidence="1">
    <location>
        <begin position="489"/>
        <end position="559"/>
    </location>
</feature>
<dbReference type="InterPro" id="IPR002931">
    <property type="entry name" value="Transglutaminase-like"/>
</dbReference>
<dbReference type="RefSeq" id="WP_164363125.1">
    <property type="nucleotide sequence ID" value="NZ_CP066776.1"/>
</dbReference>
<dbReference type="KEGG" id="soa:G3M56_002800"/>
<dbReference type="EMBL" id="CP066776">
    <property type="protein sequence ID" value="QQL45536.1"/>
    <property type="molecule type" value="Genomic_DNA"/>
</dbReference>
<dbReference type="AlphaFoldDB" id="A0A6B3L6R4"/>
<dbReference type="SUPFAM" id="SSF54001">
    <property type="entry name" value="Cysteine proteinases"/>
    <property type="match status" value="1"/>
</dbReference>
<protein>
    <submittedName>
        <fullName evidence="2">Transglutaminase domain-containing protein</fullName>
    </submittedName>
</protein>
<dbReference type="Gene3D" id="3.10.620.30">
    <property type="match status" value="1"/>
</dbReference>
<evidence type="ECO:0000313" key="2">
    <source>
        <dbReference type="EMBL" id="QQL45536.1"/>
    </source>
</evidence>